<protein>
    <submittedName>
        <fullName evidence="2">Uncharacterized protein</fullName>
    </submittedName>
</protein>
<accession>A0A1R3KW76</accession>
<gene>
    <name evidence="2" type="ORF">COLO4_03926</name>
</gene>
<proteinExistence type="predicted"/>
<dbReference type="Proteomes" id="UP000187203">
    <property type="component" value="Unassembled WGS sequence"/>
</dbReference>
<evidence type="ECO:0000313" key="2">
    <source>
        <dbReference type="EMBL" id="OMP11279.1"/>
    </source>
</evidence>
<keyword evidence="3" id="KW-1185">Reference proteome</keyword>
<reference evidence="3" key="1">
    <citation type="submission" date="2013-09" db="EMBL/GenBank/DDBJ databases">
        <title>Corchorus olitorius genome sequencing.</title>
        <authorList>
            <person name="Alam M."/>
            <person name="Haque M.S."/>
            <person name="Islam M.S."/>
            <person name="Emdad E.M."/>
            <person name="Islam M.M."/>
            <person name="Ahmed B."/>
            <person name="Halim A."/>
            <person name="Hossen Q.M.M."/>
            <person name="Hossain M.Z."/>
            <person name="Ahmed R."/>
            <person name="Khan M.M."/>
            <person name="Islam R."/>
            <person name="Rashid M.M."/>
            <person name="Khan S.A."/>
            <person name="Rahman M.S."/>
            <person name="Alam M."/>
            <person name="Yahiya A.S."/>
            <person name="Khan M.S."/>
            <person name="Azam M.S."/>
            <person name="Haque T."/>
            <person name="Lashkar M.Z.H."/>
            <person name="Akhand A.I."/>
            <person name="Morshed G."/>
            <person name="Roy S."/>
            <person name="Uddin K.S."/>
            <person name="Rabeya T."/>
            <person name="Hossain A.S."/>
            <person name="Chowdhury A."/>
            <person name="Snigdha A.R."/>
            <person name="Mortoza M.S."/>
            <person name="Matin S.A."/>
            <person name="Hoque S.M.E."/>
            <person name="Islam M.K."/>
            <person name="Roy D.K."/>
            <person name="Haider R."/>
            <person name="Moosa M.M."/>
            <person name="Elias S.M."/>
            <person name="Hasan A.M."/>
            <person name="Jahan S."/>
            <person name="Shafiuddin M."/>
            <person name="Mahmood N."/>
            <person name="Shommy N.S."/>
        </authorList>
    </citation>
    <scope>NUCLEOTIDE SEQUENCE [LARGE SCALE GENOMIC DNA]</scope>
    <source>
        <strain evidence="3">cv. O-4</strain>
    </source>
</reference>
<evidence type="ECO:0000256" key="1">
    <source>
        <dbReference type="SAM" id="MobiDB-lite"/>
    </source>
</evidence>
<dbReference type="EMBL" id="AWUE01010811">
    <property type="protein sequence ID" value="OMP11279.1"/>
    <property type="molecule type" value="Genomic_DNA"/>
</dbReference>
<evidence type="ECO:0000313" key="3">
    <source>
        <dbReference type="Proteomes" id="UP000187203"/>
    </source>
</evidence>
<organism evidence="2 3">
    <name type="scientific">Corchorus olitorius</name>
    <dbReference type="NCBI Taxonomy" id="93759"/>
    <lineage>
        <taxon>Eukaryota</taxon>
        <taxon>Viridiplantae</taxon>
        <taxon>Streptophyta</taxon>
        <taxon>Embryophyta</taxon>
        <taxon>Tracheophyta</taxon>
        <taxon>Spermatophyta</taxon>
        <taxon>Magnoliopsida</taxon>
        <taxon>eudicotyledons</taxon>
        <taxon>Gunneridae</taxon>
        <taxon>Pentapetalae</taxon>
        <taxon>rosids</taxon>
        <taxon>malvids</taxon>
        <taxon>Malvales</taxon>
        <taxon>Malvaceae</taxon>
        <taxon>Grewioideae</taxon>
        <taxon>Apeibeae</taxon>
        <taxon>Corchorus</taxon>
    </lineage>
</organism>
<name>A0A1R3KW76_9ROSI</name>
<feature type="compositionally biased region" description="Polar residues" evidence="1">
    <location>
        <begin position="8"/>
        <end position="23"/>
    </location>
</feature>
<comment type="caution">
    <text evidence="2">The sequence shown here is derived from an EMBL/GenBank/DDBJ whole genome shotgun (WGS) entry which is preliminary data.</text>
</comment>
<sequence length="41" mass="4519">MHDFSKSDAPTTRTQTSQISKSPNHGGPKRKRVLKGTPLNN</sequence>
<feature type="region of interest" description="Disordered" evidence="1">
    <location>
        <begin position="1"/>
        <end position="41"/>
    </location>
</feature>
<dbReference type="AlphaFoldDB" id="A0A1R3KW76"/>